<keyword evidence="2" id="KW-1185">Reference proteome</keyword>
<gene>
    <name evidence="1" type="ORF">HPB49_008380</name>
</gene>
<organism evidence="1 2">
    <name type="scientific">Dermacentor silvarum</name>
    <name type="common">Tick</name>
    <dbReference type="NCBI Taxonomy" id="543639"/>
    <lineage>
        <taxon>Eukaryota</taxon>
        <taxon>Metazoa</taxon>
        <taxon>Ecdysozoa</taxon>
        <taxon>Arthropoda</taxon>
        <taxon>Chelicerata</taxon>
        <taxon>Arachnida</taxon>
        <taxon>Acari</taxon>
        <taxon>Parasitiformes</taxon>
        <taxon>Ixodida</taxon>
        <taxon>Ixodoidea</taxon>
        <taxon>Ixodidae</taxon>
        <taxon>Rhipicephalinae</taxon>
        <taxon>Dermacentor</taxon>
    </lineage>
</organism>
<proteinExistence type="predicted"/>
<name>A0ACB8DXS3_DERSI</name>
<comment type="caution">
    <text evidence="1">The sequence shown here is derived from an EMBL/GenBank/DDBJ whole genome shotgun (WGS) entry which is preliminary data.</text>
</comment>
<evidence type="ECO:0000313" key="2">
    <source>
        <dbReference type="Proteomes" id="UP000821865"/>
    </source>
</evidence>
<reference evidence="1" key="1">
    <citation type="submission" date="2020-05" db="EMBL/GenBank/DDBJ databases">
        <title>Large-scale comparative analyses of tick genomes elucidate their genetic diversity and vector capacities.</title>
        <authorList>
            <person name="Jia N."/>
            <person name="Wang J."/>
            <person name="Shi W."/>
            <person name="Du L."/>
            <person name="Sun Y."/>
            <person name="Zhan W."/>
            <person name="Jiang J."/>
            <person name="Wang Q."/>
            <person name="Zhang B."/>
            <person name="Ji P."/>
            <person name="Sakyi L.B."/>
            <person name="Cui X."/>
            <person name="Yuan T."/>
            <person name="Jiang B."/>
            <person name="Yang W."/>
            <person name="Lam T.T.-Y."/>
            <person name="Chang Q."/>
            <person name="Ding S."/>
            <person name="Wang X."/>
            <person name="Zhu J."/>
            <person name="Ruan X."/>
            <person name="Zhao L."/>
            <person name="Wei J."/>
            <person name="Que T."/>
            <person name="Du C."/>
            <person name="Cheng J."/>
            <person name="Dai P."/>
            <person name="Han X."/>
            <person name="Huang E."/>
            <person name="Gao Y."/>
            <person name="Liu J."/>
            <person name="Shao H."/>
            <person name="Ye R."/>
            <person name="Li L."/>
            <person name="Wei W."/>
            <person name="Wang X."/>
            <person name="Wang C."/>
            <person name="Yang T."/>
            <person name="Huo Q."/>
            <person name="Li W."/>
            <person name="Guo W."/>
            <person name="Chen H."/>
            <person name="Zhou L."/>
            <person name="Ni X."/>
            <person name="Tian J."/>
            <person name="Zhou Y."/>
            <person name="Sheng Y."/>
            <person name="Liu T."/>
            <person name="Pan Y."/>
            <person name="Xia L."/>
            <person name="Li J."/>
            <person name="Zhao F."/>
            <person name="Cao W."/>
        </authorList>
    </citation>
    <scope>NUCLEOTIDE SEQUENCE</scope>
    <source>
        <strain evidence="1">Dsil-2018</strain>
    </source>
</reference>
<dbReference type="Proteomes" id="UP000821865">
    <property type="component" value="Chromosome 1"/>
</dbReference>
<protein>
    <submittedName>
        <fullName evidence="1">Uncharacterized protein</fullName>
    </submittedName>
</protein>
<sequence>MGVSPNEFDDNEENFNQLRTATEDLATRYDKVEDLCPGATYCLFTDMLARGSFNLAEIALRTPLEPEYVENFGEPQTSLGQVEGDKSVPMARLAENSFQDNFQLVQGSEDFFDTDSEAEGCTRVAIASSRSHGSLVDPRIVGDSTAVKTHAMTRTKLTFDAGSTSDANDEQSIRRIFLGKIYVDGRSQNLGAQGGPVLALQMRNLHSCKHGVIEVICCEHQREHGKNNVPEEIKEIMRSTYEDTHRCANVYALILDSVEQSSRYAELCNLL</sequence>
<dbReference type="EMBL" id="CM023470">
    <property type="protein sequence ID" value="KAH7979141.1"/>
    <property type="molecule type" value="Genomic_DNA"/>
</dbReference>
<accession>A0ACB8DXS3</accession>
<evidence type="ECO:0000313" key="1">
    <source>
        <dbReference type="EMBL" id="KAH7979141.1"/>
    </source>
</evidence>